<feature type="transmembrane region" description="Helical" evidence="1">
    <location>
        <begin position="35"/>
        <end position="54"/>
    </location>
</feature>
<keyword evidence="3" id="KW-1185">Reference proteome</keyword>
<dbReference type="EMBL" id="JADBJN010000004">
    <property type="protein sequence ID" value="KAG5669453.1"/>
    <property type="molecule type" value="Genomic_DNA"/>
</dbReference>
<keyword evidence="1" id="KW-0472">Membrane</keyword>
<name>A0A9J6BI01_POLVA</name>
<gene>
    <name evidence="2" type="ORF">PVAND_017340</name>
</gene>
<accession>A0A9J6BI01</accession>
<evidence type="ECO:0000256" key="1">
    <source>
        <dbReference type="SAM" id="Phobius"/>
    </source>
</evidence>
<feature type="transmembrane region" description="Helical" evidence="1">
    <location>
        <begin position="66"/>
        <end position="87"/>
    </location>
</feature>
<keyword evidence="1" id="KW-0812">Transmembrane</keyword>
<feature type="transmembrane region" description="Helical" evidence="1">
    <location>
        <begin position="12"/>
        <end position="29"/>
    </location>
</feature>
<evidence type="ECO:0000313" key="3">
    <source>
        <dbReference type="Proteomes" id="UP001107558"/>
    </source>
</evidence>
<comment type="caution">
    <text evidence="2">The sequence shown here is derived from an EMBL/GenBank/DDBJ whole genome shotgun (WGS) entry which is preliminary data.</text>
</comment>
<evidence type="ECO:0000313" key="2">
    <source>
        <dbReference type="EMBL" id="KAG5669453.1"/>
    </source>
</evidence>
<proteinExistence type="predicted"/>
<reference evidence="2" key="1">
    <citation type="submission" date="2021-03" db="EMBL/GenBank/DDBJ databases">
        <title>Chromosome level genome of the anhydrobiotic midge Polypedilum vanderplanki.</title>
        <authorList>
            <person name="Yoshida Y."/>
            <person name="Kikawada T."/>
            <person name="Gusev O."/>
        </authorList>
    </citation>
    <scope>NUCLEOTIDE SEQUENCE</scope>
    <source>
        <strain evidence="2">NIAS01</strain>
        <tissue evidence="2">Whole body or cell culture</tissue>
    </source>
</reference>
<keyword evidence="1" id="KW-1133">Transmembrane helix</keyword>
<protein>
    <submittedName>
        <fullName evidence="2">Uncharacterized protein</fullName>
    </submittedName>
</protein>
<dbReference type="Proteomes" id="UP001107558">
    <property type="component" value="Chromosome 4"/>
</dbReference>
<dbReference type="AlphaFoldDB" id="A0A9J6BI01"/>
<feature type="transmembrane region" description="Helical" evidence="1">
    <location>
        <begin position="93"/>
        <end position="116"/>
    </location>
</feature>
<organism evidence="2 3">
    <name type="scientific">Polypedilum vanderplanki</name>
    <name type="common">Sleeping chironomid midge</name>
    <dbReference type="NCBI Taxonomy" id="319348"/>
    <lineage>
        <taxon>Eukaryota</taxon>
        <taxon>Metazoa</taxon>
        <taxon>Ecdysozoa</taxon>
        <taxon>Arthropoda</taxon>
        <taxon>Hexapoda</taxon>
        <taxon>Insecta</taxon>
        <taxon>Pterygota</taxon>
        <taxon>Neoptera</taxon>
        <taxon>Endopterygota</taxon>
        <taxon>Diptera</taxon>
        <taxon>Nematocera</taxon>
        <taxon>Chironomoidea</taxon>
        <taxon>Chironomidae</taxon>
        <taxon>Chironominae</taxon>
        <taxon>Polypedilum</taxon>
        <taxon>Polypedilum</taxon>
    </lineage>
</organism>
<sequence>MVLQKFLGCIELEIGGYIIAGIGIFYGLYGLAQGSLGLLFLICILIDVLLIYGINKKNHSYILPSVIIHIISLGLNILYIILIGLSMEGALPVAIFMLFIIIIVGGYTVMVLYSLYVKIKNDPTNQQIPMYTVPVVVTQDGCTYPSAQFVPNSNQQQYNFPVPPQQPQSYAPQNMGMKSNEQNLYPQLQVFPNPPAYSEVVQHEHLNEKKENQN</sequence>